<evidence type="ECO:0000259" key="1">
    <source>
        <dbReference type="Pfam" id="PF21812"/>
    </source>
</evidence>
<evidence type="ECO:0000313" key="3">
    <source>
        <dbReference type="Proteomes" id="UP000788262"/>
    </source>
</evidence>
<organism evidence="2 3">
    <name type="scientific">Streptomyces actuosus</name>
    <dbReference type="NCBI Taxonomy" id="1885"/>
    <lineage>
        <taxon>Bacteria</taxon>
        <taxon>Bacillati</taxon>
        <taxon>Actinomycetota</taxon>
        <taxon>Actinomycetes</taxon>
        <taxon>Kitasatosporales</taxon>
        <taxon>Streptomycetaceae</taxon>
        <taxon>Streptomyces</taxon>
    </lineage>
</organism>
<dbReference type="Proteomes" id="UP000788262">
    <property type="component" value="Unassembled WGS sequence"/>
</dbReference>
<protein>
    <recommendedName>
        <fullName evidence="1">DUF6881 domain-containing protein</fullName>
    </recommendedName>
</protein>
<keyword evidence="3" id="KW-1185">Reference proteome</keyword>
<comment type="caution">
    <text evidence="2">The sequence shown here is derived from an EMBL/GenBank/DDBJ whole genome shotgun (WGS) entry which is preliminary data.</text>
</comment>
<dbReference type="Pfam" id="PF21812">
    <property type="entry name" value="DUF6881"/>
    <property type="match status" value="1"/>
</dbReference>
<evidence type="ECO:0000313" key="2">
    <source>
        <dbReference type="EMBL" id="MBN0048699.1"/>
    </source>
</evidence>
<gene>
    <name evidence="2" type="ORF">JS756_32340</name>
</gene>
<dbReference type="EMBL" id="JAFFZS010000045">
    <property type="protein sequence ID" value="MBN0048699.1"/>
    <property type="molecule type" value="Genomic_DNA"/>
</dbReference>
<sequence>MGAELMTSYVKVRWDHEFAEEPVEVFSELGDDRYEVRKVEVYRDGRLDWADASRDTDTIGLGEAPFPDLEEINSQEEFHAETITAAEFEAAWARARRAR</sequence>
<dbReference type="InterPro" id="IPR049248">
    <property type="entry name" value="DUF6881"/>
</dbReference>
<feature type="domain" description="DUF6881" evidence="1">
    <location>
        <begin position="8"/>
        <end position="96"/>
    </location>
</feature>
<name>A0ABS2VZX7_STRAS</name>
<proteinExistence type="predicted"/>
<accession>A0ABS2VZX7</accession>
<reference evidence="2 3" key="1">
    <citation type="submission" date="2021-02" db="EMBL/GenBank/DDBJ databases">
        <title>Whole genome sequencing of Streptomyces actuosus VRA1.</title>
        <authorList>
            <person name="Sen G."/>
            <person name="Sen A."/>
        </authorList>
    </citation>
    <scope>NUCLEOTIDE SEQUENCE [LARGE SCALE GENOMIC DNA]</scope>
    <source>
        <strain evidence="2 3">VRA1</strain>
    </source>
</reference>